<protein>
    <recommendedName>
        <fullName evidence="4">DUF4595 domain-containing protein</fullName>
    </recommendedName>
</protein>
<dbReference type="OrthoDB" id="1444189at2"/>
<dbReference type="STRING" id="178355.SAMN04488062_10752"/>
<dbReference type="EMBL" id="FNDB01000007">
    <property type="protein sequence ID" value="SDH40767.1"/>
    <property type="molecule type" value="Genomic_DNA"/>
</dbReference>
<evidence type="ECO:0000313" key="3">
    <source>
        <dbReference type="Proteomes" id="UP000199274"/>
    </source>
</evidence>
<accession>A0A1G8C5J2</accession>
<dbReference type="PROSITE" id="PS51257">
    <property type="entry name" value="PROKAR_LIPOPROTEIN"/>
    <property type="match status" value="1"/>
</dbReference>
<proteinExistence type="predicted"/>
<keyword evidence="1" id="KW-0732">Signal</keyword>
<name>A0A1G8C5J2_9FLAO</name>
<sequence>MKKINLLLGVLMLVLSSCSSDSGETDIPATASTVFVKKIVELGKDGKEISTTDFVYNGNKIVSEVTAKKDFSVVGNIGFLYQYKTEYTYSGNLITSIKVKNIFGNQDKLVLKTDFLYNSSQELISSTREQYFDTFKGVLRLVYNKLDANTVSCKMYSSDSRDNIETQIWEGKFSFDTNKNLVKSESLDASFLFGSFEYDMKSNPKKDVLGLNKIMFQEIAPLYNASTLRYHLNRFNNILKSNISGSFPRYNQYTYSANGYPSEMKEFYIYNGNNIHDVTFQYFYE</sequence>
<feature type="signal peptide" evidence="1">
    <location>
        <begin position="1"/>
        <end position="22"/>
    </location>
</feature>
<reference evidence="3" key="1">
    <citation type="submission" date="2016-10" db="EMBL/GenBank/DDBJ databases">
        <authorList>
            <person name="Varghese N."/>
            <person name="Submissions S."/>
        </authorList>
    </citation>
    <scope>NUCLEOTIDE SEQUENCE [LARGE SCALE GENOMIC DNA]</scope>
    <source>
        <strain evidence="3">CGMCC 1.2747</strain>
    </source>
</reference>
<evidence type="ECO:0000256" key="1">
    <source>
        <dbReference type="SAM" id="SignalP"/>
    </source>
</evidence>
<keyword evidence="3" id="KW-1185">Reference proteome</keyword>
<evidence type="ECO:0000313" key="2">
    <source>
        <dbReference type="EMBL" id="SDH40767.1"/>
    </source>
</evidence>
<evidence type="ECO:0008006" key="4">
    <source>
        <dbReference type="Google" id="ProtNLM"/>
    </source>
</evidence>
<dbReference type="Proteomes" id="UP000199274">
    <property type="component" value="Unassembled WGS sequence"/>
</dbReference>
<organism evidence="2 3">
    <name type="scientific">Flavobacterium omnivorum</name>
    <dbReference type="NCBI Taxonomy" id="178355"/>
    <lineage>
        <taxon>Bacteria</taxon>
        <taxon>Pseudomonadati</taxon>
        <taxon>Bacteroidota</taxon>
        <taxon>Flavobacteriia</taxon>
        <taxon>Flavobacteriales</taxon>
        <taxon>Flavobacteriaceae</taxon>
        <taxon>Flavobacterium</taxon>
    </lineage>
</organism>
<feature type="chain" id="PRO_5011643823" description="DUF4595 domain-containing protein" evidence="1">
    <location>
        <begin position="23"/>
        <end position="285"/>
    </location>
</feature>
<gene>
    <name evidence="2" type="ORF">SAMN04488062_10752</name>
</gene>
<dbReference type="RefSeq" id="WP_091257324.1">
    <property type="nucleotide sequence ID" value="NZ_FNDB01000007.1"/>
</dbReference>
<dbReference type="AlphaFoldDB" id="A0A1G8C5J2"/>